<dbReference type="InterPro" id="IPR009057">
    <property type="entry name" value="Homeodomain-like_sf"/>
</dbReference>
<dbReference type="Pfam" id="PF00440">
    <property type="entry name" value="TetR_N"/>
    <property type="match status" value="1"/>
</dbReference>
<dbReference type="InterPro" id="IPR001647">
    <property type="entry name" value="HTH_TetR"/>
</dbReference>
<dbReference type="SUPFAM" id="SSF48498">
    <property type="entry name" value="Tetracyclin repressor-like, C-terminal domain"/>
    <property type="match status" value="1"/>
</dbReference>
<keyword evidence="4" id="KW-0804">Transcription</keyword>
<dbReference type="Pfam" id="PF02909">
    <property type="entry name" value="TetR_C_1"/>
    <property type="match status" value="1"/>
</dbReference>
<keyword evidence="1" id="KW-0678">Repressor</keyword>
<dbReference type="InterPro" id="IPR050109">
    <property type="entry name" value="HTH-type_TetR-like_transc_reg"/>
</dbReference>
<dbReference type="Proteomes" id="UP001597114">
    <property type="component" value="Unassembled WGS sequence"/>
</dbReference>
<dbReference type="Gene3D" id="1.10.357.10">
    <property type="entry name" value="Tetracycline Repressor, domain 2"/>
    <property type="match status" value="1"/>
</dbReference>
<evidence type="ECO:0000256" key="4">
    <source>
        <dbReference type="ARBA" id="ARBA00023163"/>
    </source>
</evidence>
<dbReference type="SUPFAM" id="SSF46689">
    <property type="entry name" value="Homeodomain-like"/>
    <property type="match status" value="1"/>
</dbReference>
<accession>A0ABW4FAR7</accession>
<evidence type="ECO:0000256" key="5">
    <source>
        <dbReference type="PROSITE-ProRule" id="PRU00335"/>
    </source>
</evidence>
<organism evidence="7 8">
    <name type="scientific">Pseudonocardia yunnanensis</name>
    <dbReference type="NCBI Taxonomy" id="58107"/>
    <lineage>
        <taxon>Bacteria</taxon>
        <taxon>Bacillati</taxon>
        <taxon>Actinomycetota</taxon>
        <taxon>Actinomycetes</taxon>
        <taxon>Pseudonocardiales</taxon>
        <taxon>Pseudonocardiaceae</taxon>
        <taxon>Pseudonocardia</taxon>
    </lineage>
</organism>
<sequence>MRLTRDHVVAVALDLLDEVGLEHLTMRKLADALDVRNGATYWHFRSKQALLEAMADALLAGLPAGLPAGQPWDELAAHVARRLRQALLSRRDGARLFSGSFFPLPNALAYGETMVGLLVGAGLDHRAATWATDTLTYYVVAHVTEEQLTAALPDGGQAARVRLDAALDPDRHPHLLAARDDLAAPHPTAHFDHGLALVIAGIRSSRDRSTS</sequence>
<dbReference type="PANTHER" id="PTHR30055:SF151">
    <property type="entry name" value="TRANSCRIPTIONAL REGULATORY PROTEIN"/>
    <property type="match status" value="1"/>
</dbReference>
<dbReference type="Gene3D" id="1.10.10.60">
    <property type="entry name" value="Homeodomain-like"/>
    <property type="match status" value="1"/>
</dbReference>
<feature type="DNA-binding region" description="H-T-H motif" evidence="5">
    <location>
        <begin position="25"/>
        <end position="44"/>
    </location>
</feature>
<evidence type="ECO:0000256" key="2">
    <source>
        <dbReference type="ARBA" id="ARBA00023015"/>
    </source>
</evidence>
<dbReference type="InterPro" id="IPR003012">
    <property type="entry name" value="Tet_transcr_reg_TetR"/>
</dbReference>
<dbReference type="EMBL" id="JBHUCO010000072">
    <property type="protein sequence ID" value="MFD1523885.1"/>
    <property type="molecule type" value="Genomic_DNA"/>
</dbReference>
<protein>
    <submittedName>
        <fullName evidence="7">TetR/AcrR family transcriptional regulator C-terminal domain-containing protein</fullName>
    </submittedName>
</protein>
<proteinExistence type="predicted"/>
<dbReference type="InterPro" id="IPR004111">
    <property type="entry name" value="Repressor_TetR_C"/>
</dbReference>
<evidence type="ECO:0000313" key="8">
    <source>
        <dbReference type="Proteomes" id="UP001597114"/>
    </source>
</evidence>
<dbReference type="PROSITE" id="PS50977">
    <property type="entry name" value="HTH_TETR_2"/>
    <property type="match status" value="1"/>
</dbReference>
<dbReference type="InterPro" id="IPR036271">
    <property type="entry name" value="Tet_transcr_reg_TetR-rel_C_sf"/>
</dbReference>
<evidence type="ECO:0000259" key="6">
    <source>
        <dbReference type="PROSITE" id="PS50977"/>
    </source>
</evidence>
<dbReference type="RefSeq" id="WP_344726875.1">
    <property type="nucleotide sequence ID" value="NZ_BAAAUS010000039.1"/>
</dbReference>
<feature type="domain" description="HTH tetR-type" evidence="6">
    <location>
        <begin position="2"/>
        <end position="62"/>
    </location>
</feature>
<gene>
    <name evidence="7" type="ORF">ACFSJD_40810</name>
</gene>
<keyword evidence="2" id="KW-0805">Transcription regulation</keyword>
<keyword evidence="3 5" id="KW-0238">DNA-binding</keyword>
<comment type="caution">
    <text evidence="7">The sequence shown here is derived from an EMBL/GenBank/DDBJ whole genome shotgun (WGS) entry which is preliminary data.</text>
</comment>
<evidence type="ECO:0000256" key="1">
    <source>
        <dbReference type="ARBA" id="ARBA00022491"/>
    </source>
</evidence>
<dbReference type="PRINTS" id="PR00455">
    <property type="entry name" value="HTHTETR"/>
</dbReference>
<name>A0ABW4FAR7_9PSEU</name>
<evidence type="ECO:0000313" key="7">
    <source>
        <dbReference type="EMBL" id="MFD1523885.1"/>
    </source>
</evidence>
<keyword evidence="8" id="KW-1185">Reference proteome</keyword>
<dbReference type="PANTHER" id="PTHR30055">
    <property type="entry name" value="HTH-TYPE TRANSCRIPTIONAL REGULATOR RUTR"/>
    <property type="match status" value="1"/>
</dbReference>
<evidence type="ECO:0000256" key="3">
    <source>
        <dbReference type="ARBA" id="ARBA00023125"/>
    </source>
</evidence>
<dbReference type="PRINTS" id="PR00400">
    <property type="entry name" value="TETREPRESSOR"/>
</dbReference>
<reference evidence="8" key="1">
    <citation type="journal article" date="2019" name="Int. J. Syst. Evol. Microbiol.">
        <title>The Global Catalogue of Microorganisms (GCM) 10K type strain sequencing project: providing services to taxonomists for standard genome sequencing and annotation.</title>
        <authorList>
            <consortium name="The Broad Institute Genomics Platform"/>
            <consortium name="The Broad Institute Genome Sequencing Center for Infectious Disease"/>
            <person name="Wu L."/>
            <person name="Ma J."/>
        </authorList>
    </citation>
    <scope>NUCLEOTIDE SEQUENCE [LARGE SCALE GENOMIC DNA]</scope>
    <source>
        <strain evidence="8">CCM 7043</strain>
    </source>
</reference>